<evidence type="ECO:0000256" key="1">
    <source>
        <dbReference type="SAM" id="MobiDB-lite"/>
    </source>
</evidence>
<dbReference type="InterPro" id="IPR036047">
    <property type="entry name" value="F-box-like_dom_sf"/>
</dbReference>
<dbReference type="Pfam" id="PF00646">
    <property type="entry name" value="F-box"/>
    <property type="match status" value="1"/>
</dbReference>
<evidence type="ECO:0000313" key="5">
    <source>
        <dbReference type="Proteomes" id="UP001330434"/>
    </source>
</evidence>
<sequence length="647" mass="74212">MKKLLKFSSSSLVLIALLVAPQSVYAGNVSSSSKDPNNNNNNNEKRVTTPRAKTGHSELDFVLNDDETKVVGKEITPLTSEELKQYSNILSNLPQDLQHLIFSFMSFQDFSTIQLTCKHWRQLSLDYSDFLKKQPKFMSKLAFSNPRNFIWAYNKLAEKFPIENYPKILLPQTPNMTTTDVTPESETPEDFKDLIQSIEKFAPYKKGLTKKYIRIDLFDKKAVGFAASVVKVSPELQDILKLVVKSTHFNYEEIGKLMKNSQLYKGMQLHLMALKLLTLAGDLESKTALTTFDSCFLNRLYDLINKNAFNRDHSQLKSSFAYLADQPLWALYGDAEYTLGAQTILLTNFLNIYCNTRKNKPNIENLTKLADYTLAFYPNTKGFNIRYYTQTLSNFYHIDGQREQNTKILTQGAQLLKEGDPCELMFIASDLIDNCQYSDALKYLELALENAKNSNSLLHFQIKYYIVTAILESGDICQLARADTYLSEIFQEFKNQKKKKEIELPYESEGLKFDIAIEKGGLLELQSALYIYQGDFEKSIACLQEMKEPQLDISTLNALQTQINKKAVFPKLLLKSLSLNFKYIWEQIYKNKKQISKNIGSQSVIYDILTNKYPDVFSLLIGDSTSTKEKVEKITLLFAPFEKKEMK</sequence>
<feature type="chain" id="PRO_5045663647" evidence="2">
    <location>
        <begin position="27"/>
        <end position="647"/>
    </location>
</feature>
<feature type="signal peptide" evidence="2">
    <location>
        <begin position="1"/>
        <end position="26"/>
    </location>
</feature>
<evidence type="ECO:0000256" key="2">
    <source>
        <dbReference type="SAM" id="SignalP"/>
    </source>
</evidence>
<name>A0ABZ2C4C1_9PROT</name>
<dbReference type="SUPFAM" id="SSF81383">
    <property type="entry name" value="F-box domain"/>
    <property type="match status" value="1"/>
</dbReference>
<dbReference type="InterPro" id="IPR001810">
    <property type="entry name" value="F-box_dom"/>
</dbReference>
<gene>
    <name evidence="4" type="ORF">Bealeia1_01495</name>
</gene>
<dbReference type="RefSeq" id="WP_331256068.1">
    <property type="nucleotide sequence ID" value="NZ_CP133270.1"/>
</dbReference>
<evidence type="ECO:0000259" key="3">
    <source>
        <dbReference type="PROSITE" id="PS50181"/>
    </source>
</evidence>
<dbReference type="EMBL" id="CP133270">
    <property type="protein sequence ID" value="WVX67296.1"/>
    <property type="molecule type" value="Genomic_DNA"/>
</dbReference>
<keyword evidence="2" id="KW-0732">Signal</keyword>
<dbReference type="CDD" id="cd09917">
    <property type="entry name" value="F-box_SF"/>
    <property type="match status" value="1"/>
</dbReference>
<dbReference type="PROSITE" id="PS50181">
    <property type="entry name" value="FBOX"/>
    <property type="match status" value="1"/>
</dbReference>
<dbReference type="SMART" id="SM00256">
    <property type="entry name" value="FBOX"/>
    <property type="match status" value="1"/>
</dbReference>
<keyword evidence="5" id="KW-1185">Reference proteome</keyword>
<dbReference type="Gene3D" id="1.20.1280.50">
    <property type="match status" value="1"/>
</dbReference>
<evidence type="ECO:0000313" key="4">
    <source>
        <dbReference type="EMBL" id="WVX67296.1"/>
    </source>
</evidence>
<feature type="region of interest" description="Disordered" evidence="1">
    <location>
        <begin position="28"/>
        <end position="52"/>
    </location>
</feature>
<protein>
    <submittedName>
        <fullName evidence="4">F-box-like protein</fullName>
    </submittedName>
</protein>
<feature type="domain" description="F-box" evidence="3">
    <location>
        <begin position="87"/>
        <end position="134"/>
    </location>
</feature>
<reference evidence="4 5" key="1">
    <citation type="journal article" date="2024" name="Environ. Microbiol.">
        <title>Novel evolutionary insights on the interactions of the Holosporales (Alphaproteobacteria) with eukaryotic hosts from comparative genomics.</title>
        <authorList>
            <person name="Giovannini M."/>
            <person name="Petroni G."/>
            <person name="Castelli M."/>
        </authorList>
    </citation>
    <scope>NUCLEOTIDE SEQUENCE [LARGE SCALE GENOMIC DNA]</scope>
    <source>
        <strain evidence="4 5">US_Bl 15I1</strain>
    </source>
</reference>
<accession>A0ABZ2C4C1</accession>
<proteinExistence type="predicted"/>
<dbReference type="Proteomes" id="UP001330434">
    <property type="component" value="Chromosome"/>
</dbReference>
<organism evidence="4 5">
    <name type="scientific">Candidatus Bealeia paramacronuclearis</name>
    <dbReference type="NCBI Taxonomy" id="1921001"/>
    <lineage>
        <taxon>Bacteria</taxon>
        <taxon>Pseudomonadati</taxon>
        <taxon>Pseudomonadota</taxon>
        <taxon>Alphaproteobacteria</taxon>
        <taxon>Holosporales</taxon>
        <taxon>Holosporaceae</taxon>
        <taxon>Candidatus Bealeia</taxon>
    </lineage>
</organism>